<dbReference type="AlphaFoldDB" id="A0A2H1VKU3"/>
<dbReference type="EMBL" id="ODYU01002933">
    <property type="protein sequence ID" value="SOQ41052.1"/>
    <property type="molecule type" value="Genomic_DNA"/>
</dbReference>
<organism evidence="1">
    <name type="scientific">Spodoptera frugiperda</name>
    <name type="common">Fall armyworm</name>
    <dbReference type="NCBI Taxonomy" id="7108"/>
    <lineage>
        <taxon>Eukaryota</taxon>
        <taxon>Metazoa</taxon>
        <taxon>Ecdysozoa</taxon>
        <taxon>Arthropoda</taxon>
        <taxon>Hexapoda</taxon>
        <taxon>Insecta</taxon>
        <taxon>Pterygota</taxon>
        <taxon>Neoptera</taxon>
        <taxon>Endopterygota</taxon>
        <taxon>Lepidoptera</taxon>
        <taxon>Glossata</taxon>
        <taxon>Ditrysia</taxon>
        <taxon>Noctuoidea</taxon>
        <taxon>Noctuidae</taxon>
        <taxon>Amphipyrinae</taxon>
        <taxon>Spodoptera</taxon>
    </lineage>
</organism>
<protein>
    <submittedName>
        <fullName evidence="1">SFRICE_014607</fullName>
    </submittedName>
</protein>
<evidence type="ECO:0000313" key="1">
    <source>
        <dbReference type="EMBL" id="SOQ41052.1"/>
    </source>
</evidence>
<sequence>MGLDLPLQSHSSSTEPGNVPEMCYVAKDIVASMLRNYVTVSTDTKLCSGTSKMCYEEAPPQTSKDAYFMTLLKKSEADNNDIDLVMSSNSLRVEDEHS</sequence>
<reference evidence="1" key="1">
    <citation type="submission" date="2016-07" db="EMBL/GenBank/DDBJ databases">
        <authorList>
            <person name="Bretaudeau A."/>
        </authorList>
    </citation>
    <scope>NUCLEOTIDE SEQUENCE</scope>
    <source>
        <strain evidence="1">Rice</strain>
        <tissue evidence="1">Whole body</tissue>
    </source>
</reference>
<name>A0A2H1VKU3_SPOFR</name>
<gene>
    <name evidence="1" type="ORF">SFRICE_014607</name>
</gene>
<proteinExistence type="predicted"/>
<accession>A0A2H1VKU3</accession>